<dbReference type="Proteomes" id="UP000467841">
    <property type="component" value="Unassembled WGS sequence"/>
</dbReference>
<accession>A0A6D2I1E1</accession>
<dbReference type="AlphaFoldDB" id="A0A6D2I1E1"/>
<proteinExistence type="predicted"/>
<dbReference type="EMBL" id="CACVBM020000777">
    <property type="protein sequence ID" value="CAA7023298.1"/>
    <property type="molecule type" value="Genomic_DNA"/>
</dbReference>
<dbReference type="PANTHER" id="PTHR48242">
    <property type="entry name" value="BNAA02G09820D PROTEIN"/>
    <property type="match status" value="1"/>
</dbReference>
<name>A0A6D2I1E1_9BRAS</name>
<evidence type="ECO:0000313" key="2">
    <source>
        <dbReference type="EMBL" id="CAA7023296.1"/>
    </source>
</evidence>
<evidence type="ECO:0000313" key="3">
    <source>
        <dbReference type="EMBL" id="CAA7023297.1"/>
    </source>
</evidence>
<sequence length="131" mass="14657">MTITYQNLWPLASDPILYKYDNVTLKVTTLSYLANYNIYKLSEVVTRHQSKSSSEHIQTIMITVSIAAELLEEYTVALARITATLLPPLHTSPRRRVRAPTSSGRADSPLPRNDISPSSCAPNYAAFLLNF</sequence>
<dbReference type="PANTHER" id="PTHR48242:SF5">
    <property type="entry name" value="GENOME ASSEMBLY, CHROMOSOME: A06"/>
    <property type="match status" value="1"/>
</dbReference>
<organism evidence="3 5">
    <name type="scientific">Microthlaspi erraticum</name>
    <dbReference type="NCBI Taxonomy" id="1685480"/>
    <lineage>
        <taxon>Eukaryota</taxon>
        <taxon>Viridiplantae</taxon>
        <taxon>Streptophyta</taxon>
        <taxon>Embryophyta</taxon>
        <taxon>Tracheophyta</taxon>
        <taxon>Spermatophyta</taxon>
        <taxon>Magnoliopsida</taxon>
        <taxon>eudicotyledons</taxon>
        <taxon>Gunneridae</taxon>
        <taxon>Pentapetalae</taxon>
        <taxon>rosids</taxon>
        <taxon>malvids</taxon>
        <taxon>Brassicales</taxon>
        <taxon>Brassicaceae</taxon>
        <taxon>Coluteocarpeae</taxon>
        <taxon>Microthlaspi</taxon>
    </lineage>
</organism>
<evidence type="ECO:0000256" key="1">
    <source>
        <dbReference type="SAM" id="MobiDB-lite"/>
    </source>
</evidence>
<dbReference type="EMBL" id="CACVBM020000777">
    <property type="protein sequence ID" value="CAA7023297.1"/>
    <property type="molecule type" value="Genomic_DNA"/>
</dbReference>
<dbReference type="EMBL" id="CACVBM020000777">
    <property type="protein sequence ID" value="CAA7023296.1"/>
    <property type="molecule type" value="Genomic_DNA"/>
</dbReference>
<gene>
    <name evidence="2" type="ORF">MERR_LOCUS10531</name>
    <name evidence="3" type="ORF">MERR_LOCUS10532</name>
    <name evidence="4" type="ORF">MERR_LOCUS10533</name>
</gene>
<feature type="region of interest" description="Disordered" evidence="1">
    <location>
        <begin position="92"/>
        <end position="115"/>
    </location>
</feature>
<keyword evidence="5" id="KW-1185">Reference proteome</keyword>
<evidence type="ECO:0000313" key="5">
    <source>
        <dbReference type="Proteomes" id="UP000467841"/>
    </source>
</evidence>
<reference evidence="3 5" key="1">
    <citation type="submission" date="2020-01" db="EMBL/GenBank/DDBJ databases">
        <authorList>
            <person name="Mishra B."/>
        </authorList>
    </citation>
    <scope>NUCLEOTIDE SEQUENCE [LARGE SCALE GENOMIC DNA]</scope>
</reference>
<evidence type="ECO:0000313" key="4">
    <source>
        <dbReference type="EMBL" id="CAA7023298.1"/>
    </source>
</evidence>
<protein>
    <submittedName>
        <fullName evidence="3">Uncharacterized protein</fullName>
    </submittedName>
</protein>
<dbReference type="OrthoDB" id="1107520at2759"/>